<dbReference type="PANTHER" id="PTHR43248">
    <property type="entry name" value="2-SUCCINYL-6-HYDROXY-2,4-CYCLOHEXADIENE-1-CARBOXYLATE SYNTHASE"/>
    <property type="match status" value="1"/>
</dbReference>
<dbReference type="PANTHER" id="PTHR43248:SF2">
    <property type="entry name" value="PROLYL AMINOPEPTIDASE"/>
    <property type="match status" value="1"/>
</dbReference>
<accession>A0A1R4ICW9</accession>
<dbReference type="GO" id="GO:0004177">
    <property type="term" value="F:aminopeptidase activity"/>
    <property type="evidence" value="ECO:0007669"/>
    <property type="project" value="UniProtKB-EC"/>
</dbReference>
<sequence>MTEQTFVPGDPRGFAALEPAAHEQGDTIALLDGTVTVEHRFTVPVDHSQTLAEAREHTADGTGPGPGGAGTLTVFAREFRASDSAEDAEKPWLLYLQGGPGSGGTRPARLGGWMKEACRTHRVLMLDQRGTGASTPATVASLSALSPQAQADYLVHLRAPGIVRDAEMMRLALGVERWTTLGQSFGGFCTLSYLSWYPESLERSLVTGGLAPVTGHADRVYRATYARMRARAEEFFGRVPQAEDGWKRIVAHLRSRAAAGEPEMLPDGSELTVARAQMLGMYLGGNTRLDTLVYLLTEGLDTTGGTPRLSEAFRAAVAGIVERRTHPLYTVLHEAIYAQPDAVTEATGSAATGWAAARVLAEHPDFDPEATAAENAAPVPTGEHVFAWQVAADSDLAPLAEATQILAAKQDWGPLYDVEALAENTVPVAAAVYTDDVYVDRDLSLETAEAVQGLKVKEYGEFHHDGIGDEGARILRELLELAGGSPALNDDPTDSTT</sequence>
<evidence type="ECO:0000256" key="1">
    <source>
        <dbReference type="ARBA" id="ARBA00010088"/>
    </source>
</evidence>
<keyword evidence="2 4" id="KW-0378">Hydrolase</keyword>
<dbReference type="SUPFAM" id="SSF53474">
    <property type="entry name" value="alpha/beta-Hydrolases"/>
    <property type="match status" value="1"/>
</dbReference>
<dbReference type="InterPro" id="IPR000073">
    <property type="entry name" value="AB_hydrolase_1"/>
</dbReference>
<dbReference type="AlphaFoldDB" id="A0A1R4ICW9"/>
<name>A0A1R4ICW9_9MICC</name>
<reference evidence="4 5" key="1">
    <citation type="submission" date="2017-02" db="EMBL/GenBank/DDBJ databases">
        <authorList>
            <person name="Peterson S.W."/>
        </authorList>
    </citation>
    <scope>NUCLEOTIDE SEQUENCE [LARGE SCALE GENOMIC DNA]</scope>
    <source>
        <strain evidence="4 5">2B3F</strain>
    </source>
</reference>
<evidence type="ECO:0000313" key="4">
    <source>
        <dbReference type="EMBL" id="SJN17670.1"/>
    </source>
</evidence>
<comment type="similarity">
    <text evidence="1">Belongs to the peptidase S33 family.</text>
</comment>
<dbReference type="Gene3D" id="3.40.50.1820">
    <property type="entry name" value="alpha/beta hydrolase"/>
    <property type="match status" value="1"/>
</dbReference>
<evidence type="ECO:0000256" key="2">
    <source>
        <dbReference type="ARBA" id="ARBA00022801"/>
    </source>
</evidence>
<protein>
    <submittedName>
        <fullName evidence="4">Alpha/beta hydrolase fold</fullName>
    </submittedName>
</protein>
<dbReference type="PRINTS" id="PR00793">
    <property type="entry name" value="PROAMNOPTASE"/>
</dbReference>
<evidence type="ECO:0000259" key="3">
    <source>
        <dbReference type="Pfam" id="PF00561"/>
    </source>
</evidence>
<dbReference type="InterPro" id="IPR029058">
    <property type="entry name" value="AB_hydrolase_fold"/>
</dbReference>
<dbReference type="Proteomes" id="UP000196230">
    <property type="component" value="Unassembled WGS sequence"/>
</dbReference>
<dbReference type="Pfam" id="PF00561">
    <property type="entry name" value="Abhydrolase_1"/>
    <property type="match status" value="1"/>
</dbReference>
<gene>
    <name evidence="4" type="ORF">FM125_01530</name>
</gene>
<organism evidence="4 5">
    <name type="scientific">Micrococcus lylae</name>
    <dbReference type="NCBI Taxonomy" id="1273"/>
    <lineage>
        <taxon>Bacteria</taxon>
        <taxon>Bacillati</taxon>
        <taxon>Actinomycetota</taxon>
        <taxon>Actinomycetes</taxon>
        <taxon>Micrococcales</taxon>
        <taxon>Micrococcaceae</taxon>
        <taxon>Micrococcus</taxon>
    </lineage>
</organism>
<dbReference type="GO" id="GO:0006508">
    <property type="term" value="P:proteolysis"/>
    <property type="evidence" value="ECO:0007669"/>
    <property type="project" value="InterPro"/>
</dbReference>
<dbReference type="RefSeq" id="WP_219337010.1">
    <property type="nucleotide sequence ID" value="NZ_FUKP01000012.1"/>
</dbReference>
<dbReference type="EMBL" id="FUKP01000012">
    <property type="protein sequence ID" value="SJN17670.1"/>
    <property type="molecule type" value="Genomic_DNA"/>
</dbReference>
<evidence type="ECO:0000313" key="5">
    <source>
        <dbReference type="Proteomes" id="UP000196230"/>
    </source>
</evidence>
<dbReference type="InterPro" id="IPR002410">
    <property type="entry name" value="Peptidase_S33"/>
</dbReference>
<feature type="domain" description="AB hydrolase-1" evidence="3">
    <location>
        <begin position="91"/>
        <end position="256"/>
    </location>
</feature>
<proteinExistence type="inferred from homology"/>
<dbReference type="InterPro" id="IPR051601">
    <property type="entry name" value="Serine_prot/Carboxylest_S33"/>
</dbReference>